<dbReference type="SUPFAM" id="SSF53474">
    <property type="entry name" value="alpha/beta-Hydrolases"/>
    <property type="match status" value="1"/>
</dbReference>
<dbReference type="Pfam" id="PF00450">
    <property type="entry name" value="Peptidase_S10"/>
    <property type="match status" value="1"/>
</dbReference>
<proteinExistence type="inferred from homology"/>
<dbReference type="InParanoid" id="A0A0V0QGE9"/>
<dbReference type="EMBL" id="LDAU01000176">
    <property type="protein sequence ID" value="KRX01157.1"/>
    <property type="molecule type" value="Genomic_DNA"/>
</dbReference>
<dbReference type="PRINTS" id="PR00724">
    <property type="entry name" value="CRBOXYPTASEC"/>
</dbReference>
<dbReference type="InterPro" id="IPR001563">
    <property type="entry name" value="Peptidase_S10"/>
</dbReference>
<dbReference type="EC" id="3.4.16.-" evidence="2"/>
<keyword evidence="2" id="KW-0645">Protease</keyword>
<dbReference type="GO" id="GO:0004185">
    <property type="term" value="F:serine-type carboxypeptidase activity"/>
    <property type="evidence" value="ECO:0007669"/>
    <property type="project" value="UniProtKB-UniRule"/>
</dbReference>
<dbReference type="OMA" id="TTSEYAQ"/>
<keyword evidence="2" id="KW-0378">Hydrolase</keyword>
<dbReference type="Proteomes" id="UP000054937">
    <property type="component" value="Unassembled WGS sequence"/>
</dbReference>
<evidence type="ECO:0000256" key="2">
    <source>
        <dbReference type="RuleBase" id="RU361156"/>
    </source>
</evidence>
<name>A0A0V0QGE9_PSEPJ</name>
<dbReference type="PROSITE" id="PS00560">
    <property type="entry name" value="CARBOXYPEPT_SER_HIS"/>
    <property type="match status" value="1"/>
</dbReference>
<dbReference type="OrthoDB" id="443318at2759"/>
<comment type="similarity">
    <text evidence="1 2">Belongs to the peptidase S10 family.</text>
</comment>
<accession>A0A0V0QGE9</accession>
<dbReference type="PROSITE" id="PS00131">
    <property type="entry name" value="CARBOXYPEPT_SER_SER"/>
    <property type="match status" value="1"/>
</dbReference>
<evidence type="ECO:0000256" key="1">
    <source>
        <dbReference type="ARBA" id="ARBA00009431"/>
    </source>
</evidence>
<dbReference type="InterPro" id="IPR033124">
    <property type="entry name" value="Ser_caboxypep_his_AS"/>
</dbReference>
<dbReference type="AlphaFoldDB" id="A0A0V0QGE9"/>
<organism evidence="3 4">
    <name type="scientific">Pseudocohnilembus persalinus</name>
    <name type="common">Ciliate</name>
    <dbReference type="NCBI Taxonomy" id="266149"/>
    <lineage>
        <taxon>Eukaryota</taxon>
        <taxon>Sar</taxon>
        <taxon>Alveolata</taxon>
        <taxon>Ciliophora</taxon>
        <taxon>Intramacronucleata</taxon>
        <taxon>Oligohymenophorea</taxon>
        <taxon>Scuticociliatia</taxon>
        <taxon>Philasterida</taxon>
        <taxon>Pseudocohnilembidae</taxon>
        <taxon>Pseudocohnilembus</taxon>
    </lineage>
</organism>
<reference evidence="3 4" key="1">
    <citation type="journal article" date="2015" name="Sci. Rep.">
        <title>Genome of the facultative scuticociliatosis pathogen Pseudocohnilembus persalinus provides insight into its virulence through horizontal gene transfer.</title>
        <authorList>
            <person name="Xiong J."/>
            <person name="Wang G."/>
            <person name="Cheng J."/>
            <person name="Tian M."/>
            <person name="Pan X."/>
            <person name="Warren A."/>
            <person name="Jiang C."/>
            <person name="Yuan D."/>
            <person name="Miao W."/>
        </authorList>
    </citation>
    <scope>NUCLEOTIDE SEQUENCE [LARGE SCALE GENOMIC DNA]</scope>
    <source>
        <strain evidence="3">36N120E</strain>
    </source>
</reference>
<dbReference type="GO" id="GO:0006508">
    <property type="term" value="P:proteolysis"/>
    <property type="evidence" value="ECO:0007669"/>
    <property type="project" value="UniProtKB-KW"/>
</dbReference>
<dbReference type="PANTHER" id="PTHR11802:SF201">
    <property type="entry name" value="CARBOXYPEPTIDASE"/>
    <property type="match status" value="1"/>
</dbReference>
<keyword evidence="2" id="KW-0121">Carboxypeptidase</keyword>
<protein>
    <recommendedName>
        <fullName evidence="2">Carboxypeptidase</fullName>
        <ecNumber evidence="2">3.4.16.-</ecNumber>
    </recommendedName>
</protein>
<dbReference type="InterPro" id="IPR029058">
    <property type="entry name" value="AB_hydrolase_fold"/>
</dbReference>
<evidence type="ECO:0000313" key="3">
    <source>
        <dbReference type="EMBL" id="KRX01157.1"/>
    </source>
</evidence>
<comment type="caution">
    <text evidence="3">The sequence shown here is derived from an EMBL/GenBank/DDBJ whole genome shotgun (WGS) entry which is preliminary data.</text>
</comment>
<dbReference type="InterPro" id="IPR018202">
    <property type="entry name" value="Ser_caboxypep_ser_AS"/>
</dbReference>
<gene>
    <name evidence="3" type="ORF">PPERSA_08258</name>
</gene>
<evidence type="ECO:0000313" key="4">
    <source>
        <dbReference type="Proteomes" id="UP000054937"/>
    </source>
</evidence>
<dbReference type="Gene3D" id="3.40.50.1820">
    <property type="entry name" value="alpha/beta hydrolase"/>
    <property type="match status" value="1"/>
</dbReference>
<keyword evidence="4" id="KW-1185">Reference proteome</keyword>
<dbReference type="PANTHER" id="PTHR11802">
    <property type="entry name" value="SERINE PROTEASE FAMILY S10 SERINE CARBOXYPEPTIDASE"/>
    <property type="match status" value="1"/>
</dbReference>
<sequence>MLDVSSDGKRQIHYVFLESANDPKNDPLVLWFNGGPGCSSLIGLISENGPFIFEGINLFLTDAQKTSWNNHANMLYFEGPPGVGYSINKSENQLYDDISTADDFLQAFIIFRERFIDIINFDNPIWLTGESYAGMYIPYLTKAILDYNKKNQNSAFNIKGFLVGNNCMLMGNQQLLVSLGLVVQYVENQFFSNELRSYFYNDCIQDPESENCQIFLDSFINIYNNTDILNIYNYTYTFQQGGTSQQSQMLLNSFSKNSPLLKKINKLMKEVEQSKMNNESEDLILTPIQIQEAYFNLDEVKEALHIEDKQKVWLQCNDTMHEIYDIPDNSSHLYQYFIDANLDILTFSGNSDSCVSWQYTSYCLQDLATNLDYGIELKPKTNFEQWIVEETKQVGGMVQYFHTTSGSQFAYAMVRGAGHEVPQSQPEAAYQLFNNFIQGKKI</sequence>